<dbReference type="PATRIC" id="fig|458.5.peg.2708"/>
<dbReference type="OrthoDB" id="5634904at2"/>
<dbReference type="EMBL" id="LNYT01000022">
    <property type="protein sequence ID" value="KTD45802.1"/>
    <property type="molecule type" value="Genomic_DNA"/>
</dbReference>
<organism evidence="3 4">
    <name type="scientific">Legionella rubrilucens</name>
    <dbReference type="NCBI Taxonomy" id="458"/>
    <lineage>
        <taxon>Bacteria</taxon>
        <taxon>Pseudomonadati</taxon>
        <taxon>Pseudomonadota</taxon>
        <taxon>Gammaproteobacteria</taxon>
        <taxon>Legionellales</taxon>
        <taxon>Legionellaceae</taxon>
        <taxon>Legionella</taxon>
    </lineage>
</organism>
<reference evidence="3 4" key="1">
    <citation type="submission" date="2015-11" db="EMBL/GenBank/DDBJ databases">
        <title>Genomic analysis of 38 Legionella species identifies large and diverse effector repertoires.</title>
        <authorList>
            <person name="Burstein D."/>
            <person name="Amaro F."/>
            <person name="Zusman T."/>
            <person name="Lifshitz Z."/>
            <person name="Cohen O."/>
            <person name="Gilbert J.A."/>
            <person name="Pupko T."/>
            <person name="Shuman H.A."/>
            <person name="Segal G."/>
        </authorList>
    </citation>
    <scope>NUCLEOTIDE SEQUENCE [LARGE SCALE GENOMIC DNA]</scope>
    <source>
        <strain evidence="3 4">WA-270A-C2</strain>
    </source>
</reference>
<dbReference type="AlphaFoldDB" id="A0A0W0XMD6"/>
<keyword evidence="2" id="KW-0472">Membrane</keyword>
<feature type="region of interest" description="Disordered" evidence="1">
    <location>
        <begin position="571"/>
        <end position="663"/>
    </location>
</feature>
<evidence type="ECO:0000256" key="1">
    <source>
        <dbReference type="SAM" id="MobiDB-lite"/>
    </source>
</evidence>
<dbReference type="Proteomes" id="UP000054608">
    <property type="component" value="Unassembled WGS sequence"/>
</dbReference>
<feature type="transmembrane region" description="Helical" evidence="2">
    <location>
        <begin position="257"/>
        <end position="278"/>
    </location>
</feature>
<gene>
    <name evidence="3" type="ORF">Lrub_2599</name>
</gene>
<feature type="transmembrane region" description="Helical" evidence="2">
    <location>
        <begin position="409"/>
        <end position="431"/>
    </location>
</feature>
<keyword evidence="2" id="KW-1133">Transmembrane helix</keyword>
<feature type="transmembrane region" description="Helical" evidence="2">
    <location>
        <begin position="158"/>
        <end position="178"/>
    </location>
</feature>
<accession>A0A0W0XMD6</accession>
<sequence length="663" mass="74294">MTEVNPKTADTQNDPDETVYLIAGRMDAQSRLMAKWLHTNGKIYLAYACLDGWNLSYSTLKYFFDVALTNSDRSSSDVMHEWLMSPAGIAVAATESITLIVFAMLATHFDDNPDKLKRFIAVVWPYCRDTMKGLKNAYKGVRSTIQMLNVLGGTNLNFLMLPLALVLGGIAIANRLWFRYMLSQRKDMMKNNKLVLEEIQNAEFLSKEECQLLREKIQRQTLNTRRAALFSAALGGAIDSLYLYVGILFLAPTAWPVFVTLSVFCIVFSLICVATRIYEEYDFQKKLLIAQAKVELALYSKEHGQEIIDLLNKLQRLSIELSKFAPTEQNYEAIQELEEKRSAVSRQIHQIKQEFEGKREELQSLLTLSYTSAFLAGAKNGLAAFSAVTSILFTLGTVFVLASAPFPPLLLILGAGLGMALLIGFISQSLVQTWRHHQTLKEREKPYEPLAEMLEKIKDIKNSAQEMNVNEEVKSAIHSGLTLDYSPQFFFQEWFEVVRSFFSGLGKGSKAVDYSMNPLQEMNDKGHYQDTPVMLGVSAVMSLFYAAVLALRALARGFGRPPLDQMPLIKETESEEPSASPLLINEDGVSDEENDAPGMEILSTDSSRREPNPPVQKFGSRSNLTSSWPGFFTPAQSKPIAIPRRISSQPAHFNDFDISPGLN</sequence>
<feature type="transmembrane region" description="Helical" evidence="2">
    <location>
        <begin position="533"/>
        <end position="555"/>
    </location>
</feature>
<proteinExistence type="predicted"/>
<keyword evidence="2 3" id="KW-0812">Transmembrane</keyword>
<keyword evidence="4" id="KW-1185">Reference proteome</keyword>
<evidence type="ECO:0000256" key="2">
    <source>
        <dbReference type="SAM" id="Phobius"/>
    </source>
</evidence>
<feature type="transmembrane region" description="Helical" evidence="2">
    <location>
        <begin position="382"/>
        <end position="403"/>
    </location>
</feature>
<evidence type="ECO:0000313" key="4">
    <source>
        <dbReference type="Proteomes" id="UP000054608"/>
    </source>
</evidence>
<dbReference type="RefSeq" id="WP_058532563.1">
    <property type="nucleotide sequence ID" value="NZ_CAAAIN010000004.1"/>
</dbReference>
<name>A0A0W0XMD6_9GAMM</name>
<feature type="transmembrane region" description="Helical" evidence="2">
    <location>
        <begin position="227"/>
        <end position="251"/>
    </location>
</feature>
<feature type="compositionally biased region" description="Polar residues" evidence="1">
    <location>
        <begin position="619"/>
        <end position="628"/>
    </location>
</feature>
<feature type="transmembrane region" description="Helical" evidence="2">
    <location>
        <begin position="82"/>
        <end position="106"/>
    </location>
</feature>
<evidence type="ECO:0000313" key="3">
    <source>
        <dbReference type="EMBL" id="KTD45802.1"/>
    </source>
</evidence>
<comment type="caution">
    <text evidence="3">The sequence shown here is derived from an EMBL/GenBank/DDBJ whole genome shotgun (WGS) entry which is preliminary data.</text>
</comment>
<protein>
    <submittedName>
        <fullName evidence="3">Transmembrane protein</fullName>
    </submittedName>
</protein>